<reference evidence="3 4" key="1">
    <citation type="submission" date="2022-09" db="EMBL/GenBank/DDBJ databases">
        <authorList>
            <person name="Han X.L."/>
            <person name="Wang Q."/>
            <person name="Lu T."/>
        </authorList>
    </citation>
    <scope>NUCLEOTIDE SEQUENCE [LARGE SCALE GENOMIC DNA]</scope>
    <source>
        <strain evidence="3 4">WQ 127069</strain>
    </source>
</reference>
<name>A0ABT2UCF8_9BACL</name>
<dbReference type="PROSITE" id="PS51272">
    <property type="entry name" value="SLH"/>
    <property type="match status" value="1"/>
</dbReference>
<proteinExistence type="predicted"/>
<gene>
    <name evidence="3" type="ORF">OB236_09255</name>
</gene>
<keyword evidence="4" id="KW-1185">Reference proteome</keyword>
<evidence type="ECO:0000313" key="3">
    <source>
        <dbReference type="EMBL" id="MCU6792314.1"/>
    </source>
</evidence>
<feature type="chain" id="PRO_5046861342" evidence="1">
    <location>
        <begin position="25"/>
        <end position="1077"/>
    </location>
</feature>
<evidence type="ECO:0000256" key="1">
    <source>
        <dbReference type="SAM" id="SignalP"/>
    </source>
</evidence>
<accession>A0ABT2UCF8</accession>
<evidence type="ECO:0000259" key="2">
    <source>
        <dbReference type="PROSITE" id="PS51272"/>
    </source>
</evidence>
<comment type="caution">
    <text evidence="3">The sequence shown here is derived from an EMBL/GenBank/DDBJ whole genome shotgun (WGS) entry which is preliminary data.</text>
</comment>
<dbReference type="RefSeq" id="WP_262683702.1">
    <property type="nucleotide sequence ID" value="NZ_JAOQIO010000022.1"/>
</dbReference>
<evidence type="ECO:0000313" key="4">
    <source>
        <dbReference type="Proteomes" id="UP001652445"/>
    </source>
</evidence>
<dbReference type="InterPro" id="IPR001119">
    <property type="entry name" value="SLH_dom"/>
</dbReference>
<feature type="domain" description="SLH" evidence="2">
    <location>
        <begin position="100"/>
        <end position="163"/>
    </location>
</feature>
<dbReference type="EMBL" id="JAOQIO010000022">
    <property type="protein sequence ID" value="MCU6792314.1"/>
    <property type="molecule type" value="Genomic_DNA"/>
</dbReference>
<dbReference type="Pfam" id="PF00395">
    <property type="entry name" value="SLH"/>
    <property type="match status" value="2"/>
</dbReference>
<organism evidence="3 4">
    <name type="scientific">Paenibacillus baimaensis</name>
    <dbReference type="NCBI Taxonomy" id="2982185"/>
    <lineage>
        <taxon>Bacteria</taxon>
        <taxon>Bacillati</taxon>
        <taxon>Bacillota</taxon>
        <taxon>Bacilli</taxon>
        <taxon>Bacillales</taxon>
        <taxon>Paenibacillaceae</taxon>
        <taxon>Paenibacillus</taxon>
    </lineage>
</organism>
<sequence length="1077" mass="114689">MKKTLSTILSLAIAFSMFSSSALAATTTTKAKSSKDFTDLMNLDNVTKEKYDELIATGVFDGIAEGTFGLKENMNRAQFAKVAALIFGLPVDMTLTTSSFSDVSGDDPANGYAMPYIEAIVKAGITDGVAEGKYDPTGQVTKEQLAAFLLRGLGLEENAQNITAIQDASVSDWANGYVALALDRGLMSNSTNGTFGGTTAASRELLAMASYESKYQIKSVFSGKYAIASMKATDANVLSIRLNGVVADTSAVTFALTKNGLPVADGYTTSWSADKSTAMLTFYTKFDDASWTATLGGLSSIDEAGQTAKATTVKEKIAKIELVTTSDTLPNNPSAKLRIDFKATNQYGKQSSVSASEFDLHASLGSVTPIGGEQAFYLTLPSTLNRDDRLSLTVIHQDSGTQANKVFTIGDARIVSKVELGDLLGTSGSVVSSIESNSYAYLDLKVYDQYGLRVDTLDELNKGVTVTFSDSDLDKGNEGESGAFVDNAVGDDAADLKLRAISDKVKDVVVTVFANGSGESVTKTVPIIATNVPGSVQFGTYSYTLAKGDAPSGDESLDAKLYLPLIVKDDQGNTLSAQDIYDNRDKFTIYSSGGVTLADQPISNSGSNKGKIAIADVNTKGSSIITVQLKDNPQVQTQLKVNVNDERKADTIMFSQAPAKYMTAGTDNEMKIKLYDQYGSELKYDANGQYLVRYSLTASGGDEASLAATSLSSAQRVDESDATSARKYVLQPTKIGQAVTRDFHLAADSSDTSNDSIYNKSFKFYTAADAKAANYTYKATLYKLDSTGTVTINGNSYVEVNNLSTTMEVLDPSNVNTNLTYEAYLDKSIDNTMLAADDFMSVGTGAQGASTMYDTYKPFTKEVKIRATKDKGDEVKVSSNIVSLTSSDPQVADVASKSKDRDSTHYIAGGKEGQAAVTVMFYDGKKNMQTSSLKVSTKKEAPAVSSLTLKKTGKSVSMADLQAGLYLWDAKLGEKLTALDQYGDEIVGENAPGTMNEEGQANDNMLVRSKGVGYNGNELLKLSFYVSDISGANPDVVSVDENTGFIQYTGAADDVTSFKVNVIAPSGEQASFDVDVK</sequence>
<protein>
    <submittedName>
        <fullName evidence="3">S-layer homology domain-containing protein</fullName>
    </submittedName>
</protein>
<keyword evidence="1" id="KW-0732">Signal</keyword>
<dbReference type="Proteomes" id="UP001652445">
    <property type="component" value="Unassembled WGS sequence"/>
</dbReference>
<feature type="signal peptide" evidence="1">
    <location>
        <begin position="1"/>
        <end position="24"/>
    </location>
</feature>